<feature type="region of interest" description="Disordered" evidence="1">
    <location>
        <begin position="129"/>
        <end position="150"/>
    </location>
</feature>
<name>A0A371F7U9_MUCPR</name>
<accession>A0A371F7U9</accession>
<gene>
    <name evidence="3" type="ORF">CR513_45899</name>
</gene>
<dbReference type="AlphaFoldDB" id="A0A371F7U9"/>
<reference evidence="3" key="1">
    <citation type="submission" date="2018-05" db="EMBL/GenBank/DDBJ databases">
        <title>Draft genome of Mucuna pruriens seed.</title>
        <authorList>
            <person name="Nnadi N.E."/>
            <person name="Vos R."/>
            <person name="Hasami M.H."/>
            <person name="Devisetty U.K."/>
            <person name="Aguiy J.C."/>
        </authorList>
    </citation>
    <scope>NUCLEOTIDE SEQUENCE [LARGE SCALE GENOMIC DNA]</scope>
    <source>
        <strain evidence="3">JCA_2017</strain>
    </source>
</reference>
<sequence>MGSISPPFSKTLTNLSQLVNNVNGQDWPSVEGMKFPNNRFCFVNFLTCGAIPYLLWKLLFSLSLTMCRDGWKLKPPRLMMLKFGMSRALISNQGSHFCNKKNCTELPLRIIPRPTTKLKCSIETLAKDGESQPKRMEPTPRGCFIGPQESVPNSVRNVSLPDRLRLKSNIELTGQSRSVT</sequence>
<feature type="non-terminal residue" evidence="3">
    <location>
        <position position="1"/>
    </location>
</feature>
<dbReference type="Proteomes" id="UP000257109">
    <property type="component" value="Unassembled WGS sequence"/>
</dbReference>
<proteinExistence type="predicted"/>
<protein>
    <submittedName>
        <fullName evidence="3">Uncharacterized protein</fullName>
    </submittedName>
</protein>
<evidence type="ECO:0000313" key="4">
    <source>
        <dbReference type="Proteomes" id="UP000257109"/>
    </source>
</evidence>
<keyword evidence="2" id="KW-0472">Membrane</keyword>
<keyword evidence="4" id="KW-1185">Reference proteome</keyword>
<feature type="compositionally biased region" description="Basic and acidic residues" evidence="1">
    <location>
        <begin position="129"/>
        <end position="138"/>
    </location>
</feature>
<organism evidence="3 4">
    <name type="scientific">Mucuna pruriens</name>
    <name type="common">Velvet bean</name>
    <name type="synonym">Dolichos pruriens</name>
    <dbReference type="NCBI Taxonomy" id="157652"/>
    <lineage>
        <taxon>Eukaryota</taxon>
        <taxon>Viridiplantae</taxon>
        <taxon>Streptophyta</taxon>
        <taxon>Embryophyta</taxon>
        <taxon>Tracheophyta</taxon>
        <taxon>Spermatophyta</taxon>
        <taxon>Magnoliopsida</taxon>
        <taxon>eudicotyledons</taxon>
        <taxon>Gunneridae</taxon>
        <taxon>Pentapetalae</taxon>
        <taxon>rosids</taxon>
        <taxon>fabids</taxon>
        <taxon>Fabales</taxon>
        <taxon>Fabaceae</taxon>
        <taxon>Papilionoideae</taxon>
        <taxon>50 kb inversion clade</taxon>
        <taxon>NPAAA clade</taxon>
        <taxon>indigoferoid/millettioid clade</taxon>
        <taxon>Phaseoleae</taxon>
        <taxon>Mucuna</taxon>
    </lineage>
</organism>
<evidence type="ECO:0000256" key="1">
    <source>
        <dbReference type="SAM" id="MobiDB-lite"/>
    </source>
</evidence>
<keyword evidence="2" id="KW-1133">Transmembrane helix</keyword>
<keyword evidence="2" id="KW-0812">Transmembrane</keyword>
<evidence type="ECO:0000256" key="2">
    <source>
        <dbReference type="SAM" id="Phobius"/>
    </source>
</evidence>
<dbReference type="EMBL" id="QJKJ01010203">
    <property type="protein sequence ID" value="RDX74365.1"/>
    <property type="molecule type" value="Genomic_DNA"/>
</dbReference>
<evidence type="ECO:0000313" key="3">
    <source>
        <dbReference type="EMBL" id="RDX74365.1"/>
    </source>
</evidence>
<feature type="transmembrane region" description="Helical" evidence="2">
    <location>
        <begin position="42"/>
        <end position="67"/>
    </location>
</feature>
<comment type="caution">
    <text evidence="3">The sequence shown here is derived from an EMBL/GenBank/DDBJ whole genome shotgun (WGS) entry which is preliminary data.</text>
</comment>